<feature type="transmembrane region" description="Helical" evidence="1">
    <location>
        <begin position="336"/>
        <end position="358"/>
    </location>
</feature>
<dbReference type="EMBL" id="JAAVTX010000009">
    <property type="protein sequence ID" value="NKE48425.1"/>
    <property type="molecule type" value="Genomic_DNA"/>
</dbReference>
<name>A0ABX1F7Q8_9PROT</name>
<keyword evidence="1" id="KW-0472">Membrane</keyword>
<evidence type="ECO:0000256" key="1">
    <source>
        <dbReference type="SAM" id="Phobius"/>
    </source>
</evidence>
<protein>
    <recommendedName>
        <fullName evidence="4">Phage tail tape measure protein</fullName>
    </recommendedName>
</protein>
<evidence type="ECO:0000313" key="2">
    <source>
        <dbReference type="EMBL" id="NKE48425.1"/>
    </source>
</evidence>
<gene>
    <name evidence="2" type="ORF">HB662_26870</name>
</gene>
<feature type="transmembrane region" description="Helical" evidence="1">
    <location>
        <begin position="364"/>
        <end position="391"/>
    </location>
</feature>
<keyword evidence="1" id="KW-0812">Transmembrane</keyword>
<accession>A0ABX1F7Q8</accession>
<comment type="caution">
    <text evidence="2">The sequence shown here is derived from an EMBL/GenBank/DDBJ whole genome shotgun (WGS) entry which is preliminary data.</text>
</comment>
<dbReference type="Proteomes" id="UP000765160">
    <property type="component" value="Unassembled WGS sequence"/>
</dbReference>
<dbReference type="RefSeq" id="WP_168054787.1">
    <property type="nucleotide sequence ID" value="NZ_JAATJR010000009.1"/>
</dbReference>
<proteinExistence type="predicted"/>
<keyword evidence="1" id="KW-1133">Transmembrane helix</keyword>
<evidence type="ECO:0008006" key="4">
    <source>
        <dbReference type="Google" id="ProtNLM"/>
    </source>
</evidence>
<sequence length="534" mass="55536">MTVNRKFQAVVTLDDKTAGPLRALSARLAAIGPVGAGIGRSLQGVSDRLGHIGRSTAMYTLARSMNVAGRGIMLVNRGLTQIAALGGISGAGVVAGLLGMGRATMTAVGNLADLSARTGMTVRDLRGLEHAARMADVEMPAAVAAMERLNRGMFDATNGQNRDLAELFSRNNIALRDGVTGQVRTAAQVLPQLADLFAQNTNQALRNSMANALFSRAGAPLIAALTQGGAALREQMAEGFRLNPQINDGNIGALDRAEDAYAKLGVAITGVRDAISVRLMPALAPVIERMTEWTAANQDLIGARVSEWVKNVATAMEEWNLGETVRNLERFKTAAVAVYGALGGIEGILVGSIILRLAGIFGAIGAAMLGLPVAAVTAAAAAIGAAAYVIWRNWEGIEDMFRRIGDAMERAGQQMREAFRGPPTAPPVPQGALPRFPTIPGAPSLPGAVPPGLMPGLPRFPSMPGGPPVRLFPGSFGSGGILGGGRGAAGRSAEGRLVVEFANLPRGATVRQERSDPGLPEIRLDVGYARPFAV</sequence>
<keyword evidence="3" id="KW-1185">Reference proteome</keyword>
<reference evidence="2 3" key="1">
    <citation type="submission" date="2020-03" db="EMBL/GenBank/DDBJ databases">
        <title>Roseomonas selenitidurans sp. nov. isolated from soil.</title>
        <authorList>
            <person name="Liu H."/>
        </authorList>
    </citation>
    <scope>NUCLEOTIDE SEQUENCE [LARGE SCALE GENOMIC DNA]</scope>
    <source>
        <strain evidence="2 3">JCM 15073</strain>
    </source>
</reference>
<evidence type="ECO:0000313" key="3">
    <source>
        <dbReference type="Proteomes" id="UP000765160"/>
    </source>
</evidence>
<organism evidence="2 3">
    <name type="scientific">Falsiroseomonas frigidaquae</name>
    <dbReference type="NCBI Taxonomy" id="487318"/>
    <lineage>
        <taxon>Bacteria</taxon>
        <taxon>Pseudomonadati</taxon>
        <taxon>Pseudomonadota</taxon>
        <taxon>Alphaproteobacteria</taxon>
        <taxon>Acetobacterales</taxon>
        <taxon>Roseomonadaceae</taxon>
        <taxon>Falsiroseomonas</taxon>
    </lineage>
</organism>